<accession>A0A378JC10</accession>
<gene>
    <name evidence="1" type="ORF">Lgra_0178</name>
    <name evidence="2" type="ORF">NCTC12388_01874</name>
</gene>
<evidence type="ECO:0000313" key="1">
    <source>
        <dbReference type="EMBL" id="KTD15512.1"/>
    </source>
</evidence>
<dbReference type="AlphaFoldDB" id="A0A378JC10"/>
<dbReference type="RefSeq" id="WP_013101584.1">
    <property type="nucleotide sequence ID" value="NZ_CAAAHW010000009.1"/>
</dbReference>
<dbReference type="Proteomes" id="UP000254476">
    <property type="component" value="Unassembled WGS sequence"/>
</dbReference>
<evidence type="ECO:0000313" key="3">
    <source>
        <dbReference type="Proteomes" id="UP000054691"/>
    </source>
</evidence>
<organism evidence="2 4">
    <name type="scientific">Legionella gratiana</name>
    <dbReference type="NCBI Taxonomy" id="45066"/>
    <lineage>
        <taxon>Bacteria</taxon>
        <taxon>Pseudomonadati</taxon>
        <taxon>Pseudomonadota</taxon>
        <taxon>Gammaproteobacteria</taxon>
        <taxon>Legionellales</taxon>
        <taxon>Legionellaceae</taxon>
        <taxon>Legionella</taxon>
    </lineage>
</organism>
<evidence type="ECO:0000313" key="4">
    <source>
        <dbReference type="Proteomes" id="UP000254476"/>
    </source>
</evidence>
<dbReference type="EMBL" id="LNYE01000003">
    <property type="protein sequence ID" value="KTD15512.1"/>
    <property type="molecule type" value="Genomic_DNA"/>
</dbReference>
<reference evidence="2 4" key="2">
    <citation type="submission" date="2018-06" db="EMBL/GenBank/DDBJ databases">
        <authorList>
            <consortium name="Pathogen Informatics"/>
            <person name="Doyle S."/>
        </authorList>
    </citation>
    <scope>NUCLEOTIDE SEQUENCE [LARGE SCALE GENOMIC DNA]</scope>
    <source>
        <strain evidence="2 4">NCTC12388</strain>
    </source>
</reference>
<protein>
    <submittedName>
        <fullName evidence="2">Uncharacterized protein</fullName>
    </submittedName>
</protein>
<dbReference type="EMBL" id="UGOB01000001">
    <property type="protein sequence ID" value="STX45145.1"/>
    <property type="molecule type" value="Genomic_DNA"/>
</dbReference>
<proteinExistence type="predicted"/>
<keyword evidence="3" id="KW-1185">Reference proteome</keyword>
<reference evidence="1 3" key="1">
    <citation type="submission" date="2015-11" db="EMBL/GenBank/DDBJ databases">
        <title>Genomic analysis of 38 Legionella species identifies large and diverse effector repertoires.</title>
        <authorList>
            <person name="Burstein D."/>
            <person name="Amaro F."/>
            <person name="Zusman T."/>
            <person name="Lifshitz Z."/>
            <person name="Cohen O."/>
            <person name="Gilbert J.A."/>
            <person name="Pupko T."/>
            <person name="Shuman H.A."/>
            <person name="Segal G."/>
        </authorList>
    </citation>
    <scope>NUCLEOTIDE SEQUENCE [LARGE SCALE GENOMIC DNA]</scope>
    <source>
        <strain evidence="1 3">Lyon 8420412</strain>
    </source>
</reference>
<name>A0A378JC10_9GAMM</name>
<sequence>MNIKFTDYREKIIQELNNKKVFLGINEPVSLIDGFINQPIQQELSGNIVIGGPTIPMVAVVGNNSGRIYYFALKALLPSIGI</sequence>
<dbReference type="Proteomes" id="UP000054691">
    <property type="component" value="Unassembled WGS sequence"/>
</dbReference>
<evidence type="ECO:0000313" key="2">
    <source>
        <dbReference type="EMBL" id="STX45145.1"/>
    </source>
</evidence>